<feature type="binding site" evidence="9">
    <location>
        <position position="17"/>
    </location>
    <ligand>
        <name>Zn(2+)</name>
        <dbReference type="ChEBI" id="CHEBI:29105"/>
    </ligand>
</feature>
<dbReference type="GO" id="GO:0003700">
    <property type="term" value="F:DNA-binding transcription factor activity"/>
    <property type="evidence" value="ECO:0007669"/>
    <property type="project" value="TreeGrafter"/>
</dbReference>
<dbReference type="PROSITE" id="PS00028">
    <property type="entry name" value="ZINC_FINGER_C2H2_1"/>
    <property type="match status" value="6"/>
</dbReference>
<keyword evidence="6" id="KW-0238">DNA-binding</keyword>
<dbReference type="SMR" id="B4M4N3"/>
<dbReference type="InterPro" id="IPR012934">
    <property type="entry name" value="Znf_AD"/>
</dbReference>
<dbReference type="EMBL" id="CH940652">
    <property type="protein sequence ID" value="EDW59594.1"/>
    <property type="molecule type" value="Genomic_DNA"/>
</dbReference>
<feature type="compositionally biased region" description="Low complexity" evidence="10">
    <location>
        <begin position="379"/>
        <end position="389"/>
    </location>
</feature>
<dbReference type="Pfam" id="PF00096">
    <property type="entry name" value="zf-C2H2"/>
    <property type="match status" value="2"/>
</dbReference>
<dbReference type="GO" id="GO:0008270">
    <property type="term" value="F:zinc ion binding"/>
    <property type="evidence" value="ECO:0007669"/>
    <property type="project" value="UniProtKB-UniRule"/>
</dbReference>
<dbReference type="OrthoDB" id="10039931at2759"/>
<dbReference type="Proteomes" id="UP000008792">
    <property type="component" value="Unassembled WGS sequence"/>
</dbReference>
<comment type="subcellular location">
    <subcellularLocation>
        <location evidence="1">Nucleus</location>
    </subcellularLocation>
</comment>
<evidence type="ECO:0000259" key="12">
    <source>
        <dbReference type="PROSITE" id="PS51915"/>
    </source>
</evidence>
<feature type="domain" description="C2H2-type" evidence="11">
    <location>
        <begin position="268"/>
        <end position="296"/>
    </location>
</feature>
<evidence type="ECO:0000256" key="1">
    <source>
        <dbReference type="ARBA" id="ARBA00004123"/>
    </source>
</evidence>
<dbReference type="STRING" id="7244.B4M4N3"/>
<dbReference type="SMART" id="SM00868">
    <property type="entry name" value="zf-AD"/>
    <property type="match status" value="1"/>
</dbReference>
<dbReference type="AlphaFoldDB" id="B4M4N3"/>
<sequence length="402" mass="46368">MTVAIAEIVIEDLGNCCRVCLEQPHRAQMLDMNLIYDEEAQLTYYDCYEICTKDNLLECGEHEPHKLCKHCGVELQWAYDFYKKVALANKHLKTMQNAAAKVEHAEQIDTDNKDSEEHVLAIEYDKHLVEDSHMIEDTLSDVELEEQAAEQSASEPETVNTAANIAFRNANDVIPRQRFLGPFSCQFCKKPFRNHSHMLKHQLIHLSDRPHFKCNACDRFYLTKQALKVHVDTQHKKSGSACTICGKVFAIAKGLEIHMRYHNGFFPFDCDQCDRKFAQRSHLTVHQQVQHGSARFLCQFASCGKLFTSSSALRNHECTHTEMPFECNVCQQGFPARYKLRLHAQRKHNMQLTLEQLESMRKFHIMRSKRVLAKLKVPQQQGEQQGEQQEVQEELDGATNDS</sequence>
<feature type="domain" description="C2H2-type" evidence="11">
    <location>
        <begin position="296"/>
        <end position="321"/>
    </location>
</feature>
<keyword evidence="7" id="KW-0539">Nucleus</keyword>
<feature type="domain" description="C2H2-type" evidence="11">
    <location>
        <begin position="325"/>
        <end position="353"/>
    </location>
</feature>
<dbReference type="KEGG" id="dvi:6632979"/>
<name>B4M4N3_DROVI</name>
<organism evidence="13 14">
    <name type="scientific">Drosophila virilis</name>
    <name type="common">Fruit fly</name>
    <dbReference type="NCBI Taxonomy" id="7244"/>
    <lineage>
        <taxon>Eukaryota</taxon>
        <taxon>Metazoa</taxon>
        <taxon>Ecdysozoa</taxon>
        <taxon>Arthropoda</taxon>
        <taxon>Hexapoda</taxon>
        <taxon>Insecta</taxon>
        <taxon>Pterygota</taxon>
        <taxon>Neoptera</taxon>
        <taxon>Endopterygota</taxon>
        <taxon>Diptera</taxon>
        <taxon>Brachycera</taxon>
        <taxon>Muscomorpha</taxon>
        <taxon>Ephydroidea</taxon>
        <taxon>Drosophilidae</taxon>
        <taxon>Drosophila</taxon>
    </lineage>
</organism>
<dbReference type="PhylomeDB" id="B4M4N3"/>
<evidence type="ECO:0000256" key="7">
    <source>
        <dbReference type="ARBA" id="ARBA00023242"/>
    </source>
</evidence>
<dbReference type="PANTHER" id="PTHR24404">
    <property type="entry name" value="ZINC FINGER PROTEIN"/>
    <property type="match status" value="1"/>
</dbReference>
<proteinExistence type="predicted"/>
<evidence type="ECO:0000256" key="2">
    <source>
        <dbReference type="ARBA" id="ARBA00022723"/>
    </source>
</evidence>
<dbReference type="InterPro" id="IPR050589">
    <property type="entry name" value="Ikaros_C2H2-ZF"/>
</dbReference>
<dbReference type="GO" id="GO:0006357">
    <property type="term" value="P:regulation of transcription by RNA polymerase II"/>
    <property type="evidence" value="ECO:0007669"/>
    <property type="project" value="TreeGrafter"/>
</dbReference>
<evidence type="ECO:0000256" key="4">
    <source>
        <dbReference type="ARBA" id="ARBA00022771"/>
    </source>
</evidence>
<dbReference type="PANTHER" id="PTHR24404:SF114">
    <property type="entry name" value="KLUMPFUSS, ISOFORM B-RELATED"/>
    <property type="match status" value="1"/>
</dbReference>
<dbReference type="HOGENOM" id="CLU_716249_0_0_1"/>
<accession>B4M4N3</accession>
<dbReference type="GO" id="GO:0005634">
    <property type="term" value="C:nucleus"/>
    <property type="evidence" value="ECO:0007669"/>
    <property type="project" value="UniProtKB-SubCell"/>
</dbReference>
<keyword evidence="14" id="KW-1185">Reference proteome</keyword>
<dbReference type="OMA" id="ECTHTEM"/>
<dbReference type="GO" id="GO:0000978">
    <property type="term" value="F:RNA polymerase II cis-regulatory region sequence-specific DNA binding"/>
    <property type="evidence" value="ECO:0007669"/>
    <property type="project" value="TreeGrafter"/>
</dbReference>
<feature type="binding site" evidence="9">
    <location>
        <position position="68"/>
    </location>
    <ligand>
        <name>Zn(2+)</name>
        <dbReference type="ChEBI" id="CHEBI:29105"/>
    </ligand>
</feature>
<dbReference type="eggNOG" id="KOG1721">
    <property type="taxonomic scope" value="Eukaryota"/>
</dbReference>
<dbReference type="InParanoid" id="B4M4N3"/>
<feature type="binding site" evidence="9">
    <location>
        <position position="71"/>
    </location>
    <ligand>
        <name>Zn(2+)</name>
        <dbReference type="ChEBI" id="CHEBI:29105"/>
    </ligand>
</feature>
<keyword evidence="5 9" id="KW-0862">Zinc</keyword>
<keyword evidence="2 9" id="KW-0479">Metal-binding</keyword>
<evidence type="ECO:0000256" key="5">
    <source>
        <dbReference type="ARBA" id="ARBA00022833"/>
    </source>
</evidence>
<evidence type="ECO:0000256" key="6">
    <source>
        <dbReference type="ARBA" id="ARBA00023125"/>
    </source>
</evidence>
<evidence type="ECO:0000256" key="8">
    <source>
        <dbReference type="PROSITE-ProRule" id="PRU00042"/>
    </source>
</evidence>
<dbReference type="SMART" id="SM00355">
    <property type="entry name" value="ZnF_C2H2"/>
    <property type="match status" value="6"/>
</dbReference>
<dbReference type="PROSITE" id="PS50157">
    <property type="entry name" value="ZINC_FINGER_C2H2_2"/>
    <property type="match status" value="6"/>
</dbReference>
<keyword evidence="4 8" id="KW-0863">Zinc-finger</keyword>
<keyword evidence="3" id="KW-0677">Repeat</keyword>
<feature type="region of interest" description="Disordered" evidence="10">
    <location>
        <begin position="377"/>
        <end position="402"/>
    </location>
</feature>
<evidence type="ECO:0000256" key="9">
    <source>
        <dbReference type="PROSITE-ProRule" id="PRU01263"/>
    </source>
</evidence>
<evidence type="ECO:0000256" key="3">
    <source>
        <dbReference type="ARBA" id="ARBA00022737"/>
    </source>
</evidence>
<evidence type="ECO:0000259" key="11">
    <source>
        <dbReference type="PROSITE" id="PS50157"/>
    </source>
</evidence>
<evidence type="ECO:0000256" key="10">
    <source>
        <dbReference type="SAM" id="MobiDB-lite"/>
    </source>
</evidence>
<dbReference type="InterPro" id="IPR036236">
    <property type="entry name" value="Znf_C2H2_sf"/>
</dbReference>
<gene>
    <name evidence="13" type="primary">Dvir\GJ10204</name>
    <name evidence="13" type="ORF">Dvir_GJ10204</name>
</gene>
<dbReference type="SUPFAM" id="SSF57667">
    <property type="entry name" value="beta-beta-alpha zinc fingers"/>
    <property type="match status" value="3"/>
</dbReference>
<dbReference type="Gene3D" id="3.30.160.60">
    <property type="entry name" value="Classic Zinc Finger"/>
    <property type="match status" value="4"/>
</dbReference>
<dbReference type="FunCoup" id="B4M4N3">
    <property type="interactions" value="88"/>
</dbReference>
<dbReference type="Pfam" id="PF07776">
    <property type="entry name" value="zf-AD"/>
    <property type="match status" value="1"/>
</dbReference>
<protein>
    <recommendedName>
        <fullName evidence="15">Protein krueppel</fullName>
    </recommendedName>
</protein>
<dbReference type="PROSITE" id="PS51915">
    <property type="entry name" value="ZAD"/>
    <property type="match status" value="1"/>
</dbReference>
<feature type="domain" description="C2H2-type" evidence="11">
    <location>
        <begin position="212"/>
        <end position="240"/>
    </location>
</feature>
<feature type="domain" description="ZAD" evidence="12">
    <location>
        <begin position="15"/>
        <end position="95"/>
    </location>
</feature>
<feature type="domain" description="C2H2-type" evidence="11">
    <location>
        <begin position="183"/>
        <end position="210"/>
    </location>
</feature>
<feature type="binding site" evidence="9">
    <location>
        <position position="20"/>
    </location>
    <ligand>
        <name>Zn(2+)</name>
        <dbReference type="ChEBI" id="CHEBI:29105"/>
    </ligand>
</feature>
<evidence type="ECO:0008006" key="15">
    <source>
        <dbReference type="Google" id="ProtNLM"/>
    </source>
</evidence>
<feature type="domain" description="C2H2-type" evidence="11">
    <location>
        <begin position="240"/>
        <end position="267"/>
    </location>
</feature>
<dbReference type="FunFam" id="3.30.160.60:FF:000446">
    <property type="entry name" value="Zinc finger protein"/>
    <property type="match status" value="1"/>
</dbReference>
<reference evidence="13 14" key="1">
    <citation type="journal article" date="2007" name="Nature">
        <title>Evolution of genes and genomes on the Drosophila phylogeny.</title>
        <authorList>
            <consortium name="Drosophila 12 Genomes Consortium"/>
            <person name="Clark A.G."/>
            <person name="Eisen M.B."/>
            <person name="Smith D.R."/>
            <person name="Bergman C.M."/>
            <person name="Oliver B."/>
            <person name="Markow T.A."/>
            <person name="Kaufman T.C."/>
            <person name="Kellis M."/>
            <person name="Gelbart W."/>
            <person name="Iyer V.N."/>
            <person name="Pollard D.A."/>
            <person name="Sackton T.B."/>
            <person name="Larracuente A.M."/>
            <person name="Singh N.D."/>
            <person name="Abad J.P."/>
            <person name="Abt D.N."/>
            <person name="Adryan B."/>
            <person name="Aguade M."/>
            <person name="Akashi H."/>
            <person name="Anderson W.W."/>
            <person name="Aquadro C.F."/>
            <person name="Ardell D.H."/>
            <person name="Arguello R."/>
            <person name="Artieri C.G."/>
            <person name="Barbash D.A."/>
            <person name="Barker D."/>
            <person name="Barsanti P."/>
            <person name="Batterham P."/>
            <person name="Batzoglou S."/>
            <person name="Begun D."/>
            <person name="Bhutkar A."/>
            <person name="Blanco E."/>
            <person name="Bosak S.A."/>
            <person name="Bradley R.K."/>
            <person name="Brand A.D."/>
            <person name="Brent M.R."/>
            <person name="Brooks A.N."/>
            <person name="Brown R.H."/>
            <person name="Butlin R.K."/>
            <person name="Caggese C."/>
            <person name="Calvi B.R."/>
            <person name="Bernardo de Carvalho A."/>
            <person name="Caspi A."/>
            <person name="Castrezana S."/>
            <person name="Celniker S.E."/>
            <person name="Chang J.L."/>
            <person name="Chapple C."/>
            <person name="Chatterji S."/>
            <person name="Chinwalla A."/>
            <person name="Civetta A."/>
            <person name="Clifton S.W."/>
            <person name="Comeron J.M."/>
            <person name="Costello J.C."/>
            <person name="Coyne J.A."/>
            <person name="Daub J."/>
            <person name="David R.G."/>
            <person name="Delcher A.L."/>
            <person name="Delehaunty K."/>
            <person name="Do C.B."/>
            <person name="Ebling H."/>
            <person name="Edwards K."/>
            <person name="Eickbush T."/>
            <person name="Evans J.D."/>
            <person name="Filipski A."/>
            <person name="Findeiss S."/>
            <person name="Freyhult E."/>
            <person name="Fulton L."/>
            <person name="Fulton R."/>
            <person name="Garcia A.C."/>
            <person name="Gardiner A."/>
            <person name="Garfield D.A."/>
            <person name="Garvin B.E."/>
            <person name="Gibson G."/>
            <person name="Gilbert D."/>
            <person name="Gnerre S."/>
            <person name="Godfrey J."/>
            <person name="Good R."/>
            <person name="Gotea V."/>
            <person name="Gravely B."/>
            <person name="Greenberg A.J."/>
            <person name="Griffiths-Jones S."/>
            <person name="Gross S."/>
            <person name="Guigo R."/>
            <person name="Gustafson E.A."/>
            <person name="Haerty W."/>
            <person name="Hahn M.W."/>
            <person name="Halligan D.L."/>
            <person name="Halpern A.L."/>
            <person name="Halter G.M."/>
            <person name="Han M.V."/>
            <person name="Heger A."/>
            <person name="Hillier L."/>
            <person name="Hinrichs A.S."/>
            <person name="Holmes I."/>
            <person name="Hoskins R.A."/>
            <person name="Hubisz M.J."/>
            <person name="Hultmark D."/>
            <person name="Huntley M.A."/>
            <person name="Jaffe D.B."/>
            <person name="Jagadeeshan S."/>
            <person name="Jeck W.R."/>
            <person name="Johnson J."/>
            <person name="Jones C.D."/>
            <person name="Jordan W.C."/>
            <person name="Karpen G.H."/>
            <person name="Kataoka E."/>
            <person name="Keightley P.D."/>
            <person name="Kheradpour P."/>
            <person name="Kirkness E.F."/>
            <person name="Koerich L.B."/>
            <person name="Kristiansen K."/>
            <person name="Kudrna D."/>
            <person name="Kulathinal R.J."/>
            <person name="Kumar S."/>
            <person name="Kwok R."/>
            <person name="Lander E."/>
            <person name="Langley C.H."/>
            <person name="Lapoint R."/>
            <person name="Lazzaro B.P."/>
            <person name="Lee S.J."/>
            <person name="Levesque L."/>
            <person name="Li R."/>
            <person name="Lin C.F."/>
            <person name="Lin M.F."/>
            <person name="Lindblad-Toh K."/>
            <person name="Llopart A."/>
            <person name="Long M."/>
            <person name="Low L."/>
            <person name="Lozovsky E."/>
            <person name="Lu J."/>
            <person name="Luo M."/>
            <person name="Machado C.A."/>
            <person name="Makalowski W."/>
            <person name="Marzo M."/>
            <person name="Matsuda M."/>
            <person name="Matzkin L."/>
            <person name="McAllister B."/>
            <person name="McBride C.S."/>
            <person name="McKernan B."/>
            <person name="McKernan K."/>
            <person name="Mendez-Lago M."/>
            <person name="Minx P."/>
            <person name="Mollenhauer M.U."/>
            <person name="Montooth K."/>
            <person name="Mount S.M."/>
            <person name="Mu X."/>
            <person name="Myers E."/>
            <person name="Negre B."/>
            <person name="Newfeld S."/>
            <person name="Nielsen R."/>
            <person name="Noor M.A."/>
            <person name="O'Grady P."/>
            <person name="Pachter L."/>
            <person name="Papaceit M."/>
            <person name="Parisi M.J."/>
            <person name="Parisi M."/>
            <person name="Parts L."/>
            <person name="Pedersen J.S."/>
            <person name="Pesole G."/>
            <person name="Phillippy A.M."/>
            <person name="Ponting C.P."/>
            <person name="Pop M."/>
            <person name="Porcelli D."/>
            <person name="Powell J.R."/>
            <person name="Prohaska S."/>
            <person name="Pruitt K."/>
            <person name="Puig M."/>
            <person name="Quesneville H."/>
            <person name="Ram K.R."/>
            <person name="Rand D."/>
            <person name="Rasmussen M.D."/>
            <person name="Reed L.K."/>
            <person name="Reenan R."/>
            <person name="Reily A."/>
            <person name="Remington K.A."/>
            <person name="Rieger T.T."/>
            <person name="Ritchie M.G."/>
            <person name="Robin C."/>
            <person name="Rogers Y.H."/>
            <person name="Rohde C."/>
            <person name="Rozas J."/>
            <person name="Rubenfield M.J."/>
            <person name="Ruiz A."/>
            <person name="Russo S."/>
            <person name="Salzberg S.L."/>
            <person name="Sanchez-Gracia A."/>
            <person name="Saranga D.J."/>
            <person name="Sato H."/>
            <person name="Schaeffer S.W."/>
            <person name="Schatz M.C."/>
            <person name="Schlenke T."/>
            <person name="Schwartz R."/>
            <person name="Segarra C."/>
            <person name="Singh R.S."/>
            <person name="Sirot L."/>
            <person name="Sirota M."/>
            <person name="Sisneros N.B."/>
            <person name="Smith C.D."/>
            <person name="Smith T.F."/>
            <person name="Spieth J."/>
            <person name="Stage D.E."/>
            <person name="Stark A."/>
            <person name="Stephan W."/>
            <person name="Strausberg R.L."/>
            <person name="Strempel S."/>
            <person name="Sturgill D."/>
            <person name="Sutton G."/>
            <person name="Sutton G.G."/>
            <person name="Tao W."/>
            <person name="Teichmann S."/>
            <person name="Tobari Y.N."/>
            <person name="Tomimura Y."/>
            <person name="Tsolas J.M."/>
            <person name="Valente V.L."/>
            <person name="Venter E."/>
            <person name="Venter J.C."/>
            <person name="Vicario S."/>
            <person name="Vieira F.G."/>
            <person name="Vilella A.J."/>
            <person name="Villasante A."/>
            <person name="Walenz B."/>
            <person name="Wang J."/>
            <person name="Wasserman M."/>
            <person name="Watts T."/>
            <person name="Wilson D."/>
            <person name="Wilson R.K."/>
            <person name="Wing R.A."/>
            <person name="Wolfner M.F."/>
            <person name="Wong A."/>
            <person name="Wong G.K."/>
            <person name="Wu C.I."/>
            <person name="Wu G."/>
            <person name="Yamamoto D."/>
            <person name="Yang H.P."/>
            <person name="Yang S.P."/>
            <person name="Yorke J.A."/>
            <person name="Yoshida K."/>
            <person name="Zdobnov E."/>
            <person name="Zhang P."/>
            <person name="Zhang Y."/>
            <person name="Zimin A.V."/>
            <person name="Baldwin J."/>
            <person name="Abdouelleil A."/>
            <person name="Abdulkadir J."/>
            <person name="Abebe A."/>
            <person name="Abera B."/>
            <person name="Abreu J."/>
            <person name="Acer S.C."/>
            <person name="Aftuck L."/>
            <person name="Alexander A."/>
            <person name="An P."/>
            <person name="Anderson E."/>
            <person name="Anderson S."/>
            <person name="Arachi H."/>
            <person name="Azer M."/>
            <person name="Bachantsang P."/>
            <person name="Barry A."/>
            <person name="Bayul T."/>
            <person name="Berlin A."/>
            <person name="Bessette D."/>
            <person name="Bloom T."/>
            <person name="Blye J."/>
            <person name="Boguslavskiy L."/>
            <person name="Bonnet C."/>
            <person name="Boukhgalter B."/>
            <person name="Bourzgui I."/>
            <person name="Brown A."/>
            <person name="Cahill P."/>
            <person name="Channer S."/>
            <person name="Cheshatsang Y."/>
            <person name="Chuda L."/>
            <person name="Citroen M."/>
            <person name="Collymore A."/>
            <person name="Cooke P."/>
            <person name="Costello M."/>
            <person name="D'Aco K."/>
            <person name="Daza R."/>
            <person name="De Haan G."/>
            <person name="DeGray S."/>
            <person name="DeMaso C."/>
            <person name="Dhargay N."/>
            <person name="Dooley K."/>
            <person name="Dooley E."/>
            <person name="Doricent M."/>
            <person name="Dorje P."/>
            <person name="Dorjee K."/>
            <person name="Dupes A."/>
            <person name="Elong R."/>
            <person name="Falk J."/>
            <person name="Farina A."/>
            <person name="Faro S."/>
            <person name="Ferguson D."/>
            <person name="Fisher S."/>
            <person name="Foley C.D."/>
            <person name="Franke A."/>
            <person name="Friedrich D."/>
            <person name="Gadbois L."/>
            <person name="Gearin G."/>
            <person name="Gearin C.R."/>
            <person name="Giannoukos G."/>
            <person name="Goode T."/>
            <person name="Graham J."/>
            <person name="Grandbois E."/>
            <person name="Grewal S."/>
            <person name="Gyaltsen K."/>
            <person name="Hafez N."/>
            <person name="Hagos B."/>
            <person name="Hall J."/>
            <person name="Henson C."/>
            <person name="Hollinger A."/>
            <person name="Honan T."/>
            <person name="Huard M.D."/>
            <person name="Hughes L."/>
            <person name="Hurhula B."/>
            <person name="Husby M.E."/>
            <person name="Kamat A."/>
            <person name="Kanga B."/>
            <person name="Kashin S."/>
            <person name="Khazanovich D."/>
            <person name="Kisner P."/>
            <person name="Lance K."/>
            <person name="Lara M."/>
            <person name="Lee W."/>
            <person name="Lennon N."/>
            <person name="Letendre F."/>
            <person name="LeVine R."/>
            <person name="Lipovsky A."/>
            <person name="Liu X."/>
            <person name="Liu J."/>
            <person name="Liu S."/>
            <person name="Lokyitsang T."/>
            <person name="Lokyitsang Y."/>
            <person name="Lubonja R."/>
            <person name="Lui A."/>
            <person name="MacDonald P."/>
            <person name="Magnisalis V."/>
            <person name="Maru K."/>
            <person name="Matthews C."/>
            <person name="McCusker W."/>
            <person name="McDonough S."/>
            <person name="Mehta T."/>
            <person name="Meldrim J."/>
            <person name="Meneus L."/>
            <person name="Mihai O."/>
            <person name="Mihalev A."/>
            <person name="Mihova T."/>
            <person name="Mittelman R."/>
            <person name="Mlenga V."/>
            <person name="Montmayeur A."/>
            <person name="Mulrain L."/>
            <person name="Navidi A."/>
            <person name="Naylor J."/>
            <person name="Negash T."/>
            <person name="Nguyen T."/>
            <person name="Nguyen N."/>
            <person name="Nicol R."/>
            <person name="Norbu C."/>
            <person name="Norbu N."/>
            <person name="Novod N."/>
            <person name="O'Neill B."/>
            <person name="Osman S."/>
            <person name="Markiewicz E."/>
            <person name="Oyono O.L."/>
            <person name="Patti C."/>
            <person name="Phunkhang P."/>
            <person name="Pierre F."/>
            <person name="Priest M."/>
            <person name="Raghuraman S."/>
            <person name="Rege F."/>
            <person name="Reyes R."/>
            <person name="Rise C."/>
            <person name="Rogov P."/>
            <person name="Ross K."/>
            <person name="Ryan E."/>
            <person name="Settipalli S."/>
            <person name="Shea T."/>
            <person name="Sherpa N."/>
            <person name="Shi L."/>
            <person name="Shih D."/>
            <person name="Sparrow T."/>
            <person name="Spaulding J."/>
            <person name="Stalker J."/>
            <person name="Stange-Thomann N."/>
            <person name="Stavropoulos S."/>
            <person name="Stone C."/>
            <person name="Strader C."/>
            <person name="Tesfaye S."/>
            <person name="Thomson T."/>
            <person name="Thoulutsang Y."/>
            <person name="Thoulutsang D."/>
            <person name="Topham K."/>
            <person name="Topping I."/>
            <person name="Tsamla T."/>
            <person name="Vassiliev H."/>
            <person name="Vo A."/>
            <person name="Wangchuk T."/>
            <person name="Wangdi T."/>
            <person name="Weiand M."/>
            <person name="Wilkinson J."/>
            <person name="Wilson A."/>
            <person name="Yadav S."/>
            <person name="Young G."/>
            <person name="Yu Q."/>
            <person name="Zembek L."/>
            <person name="Zhong D."/>
            <person name="Zimmer A."/>
            <person name="Zwirko Z."/>
            <person name="Jaffe D.B."/>
            <person name="Alvarez P."/>
            <person name="Brockman W."/>
            <person name="Butler J."/>
            <person name="Chin C."/>
            <person name="Gnerre S."/>
            <person name="Grabherr M."/>
            <person name="Kleber M."/>
            <person name="Mauceli E."/>
            <person name="MacCallum I."/>
        </authorList>
    </citation>
    <scope>NUCLEOTIDE SEQUENCE [LARGE SCALE GENOMIC DNA]</scope>
    <source>
        <strain evidence="14">Tucson 15010-1051.87</strain>
    </source>
</reference>
<evidence type="ECO:0000313" key="14">
    <source>
        <dbReference type="Proteomes" id="UP000008792"/>
    </source>
</evidence>
<evidence type="ECO:0000313" key="13">
    <source>
        <dbReference type="EMBL" id="EDW59594.1"/>
    </source>
</evidence>
<dbReference type="InterPro" id="IPR013087">
    <property type="entry name" value="Znf_C2H2_type"/>
</dbReference>